<feature type="signal peptide" evidence="2">
    <location>
        <begin position="1"/>
        <end position="18"/>
    </location>
</feature>
<dbReference type="InterPro" id="IPR051477">
    <property type="entry name" value="Expansin_CellWall"/>
</dbReference>
<evidence type="ECO:0000313" key="3">
    <source>
        <dbReference type="EMBL" id="CUA74007.1"/>
    </source>
</evidence>
<proteinExistence type="predicted"/>
<evidence type="ECO:0000256" key="1">
    <source>
        <dbReference type="ARBA" id="ARBA00022729"/>
    </source>
</evidence>
<organism evidence="3 4">
    <name type="scientific">Rhizoctonia solani</name>
    <dbReference type="NCBI Taxonomy" id="456999"/>
    <lineage>
        <taxon>Eukaryota</taxon>
        <taxon>Fungi</taxon>
        <taxon>Dikarya</taxon>
        <taxon>Basidiomycota</taxon>
        <taxon>Agaricomycotina</taxon>
        <taxon>Agaricomycetes</taxon>
        <taxon>Cantharellales</taxon>
        <taxon>Ceratobasidiaceae</taxon>
        <taxon>Rhizoctonia</taxon>
    </lineage>
</organism>
<dbReference type="AlphaFoldDB" id="A0A0K6G5X6"/>
<reference evidence="3 4" key="1">
    <citation type="submission" date="2015-07" db="EMBL/GenBank/DDBJ databases">
        <authorList>
            <person name="Noorani M."/>
        </authorList>
    </citation>
    <scope>NUCLEOTIDE SEQUENCE [LARGE SCALE GENOMIC DNA]</scope>
    <source>
        <strain evidence="3">BBA 69670</strain>
    </source>
</reference>
<gene>
    <name evidence="3" type="ORF">RSOLAG22IIIB_05353</name>
</gene>
<keyword evidence="4" id="KW-1185">Reference proteome</keyword>
<dbReference type="CDD" id="cd22191">
    <property type="entry name" value="DPBB_RlpA_EXP_N-like"/>
    <property type="match status" value="1"/>
</dbReference>
<dbReference type="PANTHER" id="PTHR31836">
    <property type="match status" value="1"/>
</dbReference>
<protein>
    <submittedName>
        <fullName evidence="3">Uncharacterized protein</fullName>
    </submittedName>
</protein>
<dbReference type="Proteomes" id="UP000044841">
    <property type="component" value="Unassembled WGS sequence"/>
</dbReference>
<dbReference type="EMBL" id="CYGV01001401">
    <property type="protein sequence ID" value="CUA74007.1"/>
    <property type="molecule type" value="Genomic_DNA"/>
</dbReference>
<sequence>MLSKLAAVLTTVFGVTFWLNGGNDAPANIISNSVITTSSIDPSGTHVGDLTYYTPGLGACGRTNAPTDMIAAISHKLFDNYPGYDGTNPNNNPVCGRTAVVTHGGKTIRVKVVDRCEACDLWDLDFSPTAFEKFAPLGVGRLHGAKWYFHKRSGGSD</sequence>
<feature type="chain" id="PRO_5005502785" evidence="2">
    <location>
        <begin position="19"/>
        <end position="157"/>
    </location>
</feature>
<dbReference type="Gene3D" id="2.40.40.10">
    <property type="entry name" value="RlpA-like domain"/>
    <property type="match status" value="1"/>
</dbReference>
<evidence type="ECO:0000313" key="4">
    <source>
        <dbReference type="Proteomes" id="UP000044841"/>
    </source>
</evidence>
<accession>A0A0K6G5X6</accession>
<keyword evidence="1 2" id="KW-0732">Signal</keyword>
<dbReference type="PANTHER" id="PTHR31836:SF27">
    <property type="entry name" value="RLPA-LIKE PROTEIN DOUBLE-PSI BETA-BARREL DOMAIN-CONTAINING PROTEIN"/>
    <property type="match status" value="1"/>
</dbReference>
<dbReference type="SUPFAM" id="SSF50685">
    <property type="entry name" value="Barwin-like endoglucanases"/>
    <property type="match status" value="1"/>
</dbReference>
<evidence type="ECO:0000256" key="2">
    <source>
        <dbReference type="SAM" id="SignalP"/>
    </source>
</evidence>
<dbReference type="InterPro" id="IPR036908">
    <property type="entry name" value="RlpA-like_sf"/>
</dbReference>
<name>A0A0K6G5X6_9AGAM</name>